<sequence>MAPSQAEIQANREKLTYRKKGIAVCRDEAISSTDEAQRATFYEAAAYRERKAAKLEKWFDEQGIAIGSLERTEAEANTERKAAAKTLRAIADEYEAKKRLSNTTSAVFKGTQLAMNGQNQFFLATSVPSIATFKGSNVGIVGYIDTEAVLAAGVSTMSEGHYC</sequence>
<evidence type="ECO:0000313" key="1">
    <source>
        <dbReference type="EMBL" id="KAK3217612.1"/>
    </source>
</evidence>
<evidence type="ECO:0000313" key="2">
    <source>
        <dbReference type="Proteomes" id="UP001280581"/>
    </source>
</evidence>
<reference evidence="1 2" key="1">
    <citation type="submission" date="2021-02" db="EMBL/GenBank/DDBJ databases">
        <title>Genome assembly of Pseudopithomyces chartarum.</title>
        <authorList>
            <person name="Jauregui R."/>
            <person name="Singh J."/>
            <person name="Voisey C."/>
        </authorList>
    </citation>
    <scope>NUCLEOTIDE SEQUENCE [LARGE SCALE GENOMIC DNA]</scope>
    <source>
        <strain evidence="1 2">AGR01</strain>
    </source>
</reference>
<dbReference type="Proteomes" id="UP001280581">
    <property type="component" value="Unassembled WGS sequence"/>
</dbReference>
<protein>
    <submittedName>
        <fullName evidence="1">Uncharacterized protein</fullName>
    </submittedName>
</protein>
<proteinExistence type="predicted"/>
<organism evidence="1 2">
    <name type="scientific">Pseudopithomyces chartarum</name>
    <dbReference type="NCBI Taxonomy" id="1892770"/>
    <lineage>
        <taxon>Eukaryota</taxon>
        <taxon>Fungi</taxon>
        <taxon>Dikarya</taxon>
        <taxon>Ascomycota</taxon>
        <taxon>Pezizomycotina</taxon>
        <taxon>Dothideomycetes</taxon>
        <taxon>Pleosporomycetidae</taxon>
        <taxon>Pleosporales</taxon>
        <taxon>Massarineae</taxon>
        <taxon>Didymosphaeriaceae</taxon>
        <taxon>Pseudopithomyces</taxon>
    </lineage>
</organism>
<comment type="caution">
    <text evidence="1">The sequence shown here is derived from an EMBL/GenBank/DDBJ whole genome shotgun (WGS) entry which is preliminary data.</text>
</comment>
<dbReference type="AlphaFoldDB" id="A0AAN6RMM4"/>
<name>A0AAN6RMM4_9PLEO</name>
<dbReference type="EMBL" id="WVTA01000001">
    <property type="protein sequence ID" value="KAK3217612.1"/>
    <property type="molecule type" value="Genomic_DNA"/>
</dbReference>
<accession>A0AAN6RMM4</accession>
<gene>
    <name evidence="1" type="ORF">GRF29_1g3528714</name>
</gene>
<keyword evidence="2" id="KW-1185">Reference proteome</keyword>